<dbReference type="PRINTS" id="PR00032">
    <property type="entry name" value="HTHARAC"/>
</dbReference>
<dbReference type="GO" id="GO:0000160">
    <property type="term" value="P:phosphorelay signal transduction system"/>
    <property type="evidence" value="ECO:0007669"/>
    <property type="project" value="UniProtKB-KW"/>
</dbReference>
<dbReference type="Gene3D" id="1.10.10.60">
    <property type="entry name" value="Homeodomain-like"/>
    <property type="match status" value="2"/>
</dbReference>
<dbReference type="SUPFAM" id="SSF46689">
    <property type="entry name" value="Homeodomain-like"/>
    <property type="match status" value="1"/>
</dbReference>
<evidence type="ECO:0000313" key="11">
    <source>
        <dbReference type="EMBL" id="SHN30819.1"/>
    </source>
</evidence>
<dbReference type="InterPro" id="IPR009057">
    <property type="entry name" value="Homeodomain-like_sf"/>
</dbReference>
<dbReference type="InterPro" id="IPR018062">
    <property type="entry name" value="HTH_AraC-typ_CS"/>
</dbReference>
<accession>A0A1M7QI13</accession>
<evidence type="ECO:0000256" key="8">
    <source>
        <dbReference type="PROSITE-ProRule" id="PRU00169"/>
    </source>
</evidence>
<evidence type="ECO:0000256" key="4">
    <source>
        <dbReference type="ARBA" id="ARBA00023012"/>
    </source>
</evidence>
<evidence type="ECO:0000256" key="1">
    <source>
        <dbReference type="ARBA" id="ARBA00004496"/>
    </source>
</evidence>
<keyword evidence="2" id="KW-0963">Cytoplasm</keyword>
<evidence type="ECO:0000259" key="9">
    <source>
        <dbReference type="PROSITE" id="PS01124"/>
    </source>
</evidence>
<dbReference type="InterPro" id="IPR011006">
    <property type="entry name" value="CheY-like_superfamily"/>
</dbReference>
<dbReference type="PANTHER" id="PTHR42713:SF3">
    <property type="entry name" value="TRANSCRIPTIONAL REGULATORY PROTEIN HPTR"/>
    <property type="match status" value="1"/>
</dbReference>
<sequence>MAKWKVLIADDEFIIRDGIRSSVNWSDYGMEVMAEAEDGEEAIELALEHKIDILLIDINMPIMNGISAMKRIKEELPECRMVVISGYDDFRYAQEAIRLQVEDYLLKPVNPNKLEEILVKTKQQLEMKKQEEDYLHQASSQVEKNHEQLRQRFFLDWIEGRLEESEVAGQLQFLNLPHDPPTSFIMLKWAEGEAEHNLLEEADRQQQLQAIKDVLSEIMAEHLHAIFIEDVHFITVFLWKAIRYDIAIEIEEQVMERLEQRIYSKYISLDPTNITVQYKETKQELNQYMRLSPLVKQSLQYIRKHYRDPHMTLEAIAASLHVSTVYLSKMIKQELGKSYVQILTHMRLRAAKELLQTTDLSIREVAERVGYDSQHYFSTAFRKSVGITPKQYKQQSL</sequence>
<dbReference type="AlphaFoldDB" id="A0A1M7QI13"/>
<proteinExistence type="predicted"/>
<dbReference type="STRING" id="1027249.SAMN05216179_3209"/>
<dbReference type="CDD" id="cd17536">
    <property type="entry name" value="REC_YesN-like"/>
    <property type="match status" value="1"/>
</dbReference>
<dbReference type="PROSITE" id="PS01124">
    <property type="entry name" value="HTH_ARAC_FAMILY_2"/>
    <property type="match status" value="1"/>
</dbReference>
<dbReference type="GO" id="GO:0005737">
    <property type="term" value="C:cytoplasm"/>
    <property type="evidence" value="ECO:0007669"/>
    <property type="project" value="UniProtKB-SubCell"/>
</dbReference>
<keyword evidence="5" id="KW-0805">Transcription regulation</keyword>
<evidence type="ECO:0000256" key="3">
    <source>
        <dbReference type="ARBA" id="ARBA00022553"/>
    </source>
</evidence>
<evidence type="ECO:0000256" key="2">
    <source>
        <dbReference type="ARBA" id="ARBA00022490"/>
    </source>
</evidence>
<dbReference type="InterPro" id="IPR018060">
    <property type="entry name" value="HTH_AraC"/>
</dbReference>
<keyword evidence="3 8" id="KW-0597">Phosphoprotein</keyword>
<dbReference type="GO" id="GO:0003700">
    <property type="term" value="F:DNA-binding transcription factor activity"/>
    <property type="evidence" value="ECO:0007669"/>
    <property type="project" value="InterPro"/>
</dbReference>
<dbReference type="InterPro" id="IPR020449">
    <property type="entry name" value="Tscrpt_reg_AraC-type_HTH"/>
</dbReference>
<keyword evidence="12" id="KW-1185">Reference proteome</keyword>
<keyword evidence="4" id="KW-0902">Two-component regulatory system</keyword>
<evidence type="ECO:0000256" key="7">
    <source>
        <dbReference type="ARBA" id="ARBA00023163"/>
    </source>
</evidence>
<evidence type="ECO:0000313" key="12">
    <source>
        <dbReference type="Proteomes" id="UP000184184"/>
    </source>
</evidence>
<dbReference type="Gene3D" id="3.40.50.2300">
    <property type="match status" value="1"/>
</dbReference>
<dbReference type="InterPro" id="IPR001789">
    <property type="entry name" value="Sig_transdc_resp-reg_receiver"/>
</dbReference>
<dbReference type="PROSITE" id="PS00041">
    <property type="entry name" value="HTH_ARAC_FAMILY_1"/>
    <property type="match status" value="1"/>
</dbReference>
<comment type="subcellular location">
    <subcellularLocation>
        <location evidence="1">Cytoplasm</location>
    </subcellularLocation>
</comment>
<name>A0A1M7QI13_9BACI</name>
<dbReference type="SUPFAM" id="SSF52172">
    <property type="entry name" value="CheY-like"/>
    <property type="match status" value="1"/>
</dbReference>
<dbReference type="Proteomes" id="UP000184184">
    <property type="component" value="Unassembled WGS sequence"/>
</dbReference>
<keyword evidence="7" id="KW-0804">Transcription</keyword>
<feature type="modified residue" description="4-aspartylphosphate" evidence="8">
    <location>
        <position position="57"/>
    </location>
</feature>
<reference evidence="11 12" key="1">
    <citation type="submission" date="2016-11" db="EMBL/GenBank/DDBJ databases">
        <authorList>
            <person name="Jaros S."/>
            <person name="Januszkiewicz K."/>
            <person name="Wedrychowicz H."/>
        </authorList>
    </citation>
    <scope>NUCLEOTIDE SEQUENCE [LARGE SCALE GENOMIC DNA]</scope>
    <source>
        <strain evidence="11 12">CGMCC 1.10681</strain>
    </source>
</reference>
<evidence type="ECO:0000256" key="5">
    <source>
        <dbReference type="ARBA" id="ARBA00023015"/>
    </source>
</evidence>
<feature type="domain" description="Response regulatory" evidence="10">
    <location>
        <begin position="5"/>
        <end position="122"/>
    </location>
</feature>
<dbReference type="PANTHER" id="PTHR42713">
    <property type="entry name" value="HISTIDINE KINASE-RELATED"/>
    <property type="match status" value="1"/>
</dbReference>
<feature type="domain" description="HTH araC/xylS-type" evidence="9">
    <location>
        <begin position="296"/>
        <end position="395"/>
    </location>
</feature>
<dbReference type="EMBL" id="FRCZ01000007">
    <property type="protein sequence ID" value="SHN30819.1"/>
    <property type="molecule type" value="Genomic_DNA"/>
</dbReference>
<protein>
    <submittedName>
        <fullName evidence="11">Two component transcriptional regulator, AraC family</fullName>
    </submittedName>
</protein>
<organism evidence="11 12">
    <name type="scientific">Gracilibacillus kekensis</name>
    <dbReference type="NCBI Taxonomy" id="1027249"/>
    <lineage>
        <taxon>Bacteria</taxon>
        <taxon>Bacillati</taxon>
        <taxon>Bacillota</taxon>
        <taxon>Bacilli</taxon>
        <taxon>Bacillales</taxon>
        <taxon>Bacillaceae</taxon>
        <taxon>Gracilibacillus</taxon>
    </lineage>
</organism>
<dbReference type="SMART" id="SM00448">
    <property type="entry name" value="REC"/>
    <property type="match status" value="1"/>
</dbReference>
<dbReference type="PROSITE" id="PS50110">
    <property type="entry name" value="RESPONSE_REGULATORY"/>
    <property type="match status" value="1"/>
</dbReference>
<keyword evidence="6" id="KW-0238">DNA-binding</keyword>
<gene>
    <name evidence="11" type="ORF">SAMN05216179_3209</name>
</gene>
<dbReference type="Pfam" id="PF12833">
    <property type="entry name" value="HTH_18"/>
    <property type="match status" value="1"/>
</dbReference>
<evidence type="ECO:0000256" key="6">
    <source>
        <dbReference type="ARBA" id="ARBA00023125"/>
    </source>
</evidence>
<dbReference type="InterPro" id="IPR051552">
    <property type="entry name" value="HptR"/>
</dbReference>
<dbReference type="GO" id="GO:0043565">
    <property type="term" value="F:sequence-specific DNA binding"/>
    <property type="evidence" value="ECO:0007669"/>
    <property type="project" value="InterPro"/>
</dbReference>
<dbReference type="Pfam" id="PF00072">
    <property type="entry name" value="Response_reg"/>
    <property type="match status" value="1"/>
</dbReference>
<evidence type="ECO:0000259" key="10">
    <source>
        <dbReference type="PROSITE" id="PS50110"/>
    </source>
</evidence>
<dbReference type="SMART" id="SM00342">
    <property type="entry name" value="HTH_ARAC"/>
    <property type="match status" value="1"/>
</dbReference>
<dbReference type="RefSeq" id="WP_073202844.1">
    <property type="nucleotide sequence ID" value="NZ_FRCZ01000007.1"/>
</dbReference>